<dbReference type="EMBL" id="BRVS01000001">
    <property type="protein sequence ID" value="GLB65951.1"/>
    <property type="molecule type" value="Genomic_DNA"/>
</dbReference>
<dbReference type="Proteomes" id="UP001209654">
    <property type="component" value="Unassembled WGS sequence"/>
</dbReference>
<keyword evidence="3" id="KW-0540">Nuclease</keyword>
<dbReference type="InterPro" id="IPR036237">
    <property type="entry name" value="Xyl_isomerase-like_sf"/>
</dbReference>
<comment type="caution">
    <text evidence="3">The sequence shown here is derived from an EMBL/GenBank/DDBJ whole genome shotgun (WGS) entry which is preliminary data.</text>
</comment>
<keyword evidence="4" id="KW-1185">Reference proteome</keyword>
<dbReference type="Pfam" id="PF01261">
    <property type="entry name" value="AP_endonuc_2"/>
    <property type="match status" value="1"/>
</dbReference>
<keyword evidence="3" id="KW-0378">Hydrolase</keyword>
<feature type="domain" description="Xylose isomerase-like TIM barrel" evidence="2">
    <location>
        <begin position="33"/>
        <end position="263"/>
    </location>
</feature>
<dbReference type="PANTHER" id="PTHR12110">
    <property type="entry name" value="HYDROXYPYRUVATE ISOMERASE"/>
    <property type="match status" value="1"/>
</dbReference>
<name>A0ABQ5MPM6_9MICC</name>
<protein>
    <submittedName>
        <fullName evidence="3">AP endonuclease</fullName>
    </submittedName>
</protein>
<organism evidence="3 4">
    <name type="scientific">Arthrobacter mangrovi</name>
    <dbReference type="NCBI Taxonomy" id="2966350"/>
    <lineage>
        <taxon>Bacteria</taxon>
        <taxon>Bacillati</taxon>
        <taxon>Actinomycetota</taxon>
        <taxon>Actinomycetes</taxon>
        <taxon>Micrococcales</taxon>
        <taxon>Micrococcaceae</taxon>
        <taxon>Arthrobacter</taxon>
    </lineage>
</organism>
<keyword evidence="1" id="KW-0119">Carbohydrate metabolism</keyword>
<dbReference type="RefSeq" id="WP_264794110.1">
    <property type="nucleotide sequence ID" value="NZ_BRVS01000001.1"/>
</dbReference>
<dbReference type="Gene3D" id="3.20.20.150">
    <property type="entry name" value="Divalent-metal-dependent TIM barrel enzymes"/>
    <property type="match status" value="1"/>
</dbReference>
<evidence type="ECO:0000259" key="2">
    <source>
        <dbReference type="Pfam" id="PF01261"/>
    </source>
</evidence>
<gene>
    <name evidence="3" type="primary">frlC</name>
    <name evidence="3" type="ORF">AHIS1636_03900</name>
</gene>
<evidence type="ECO:0000256" key="1">
    <source>
        <dbReference type="ARBA" id="ARBA00023277"/>
    </source>
</evidence>
<dbReference type="InterPro" id="IPR050312">
    <property type="entry name" value="IolE/XylAMocC-like"/>
</dbReference>
<dbReference type="GO" id="GO:0004519">
    <property type="term" value="F:endonuclease activity"/>
    <property type="evidence" value="ECO:0007669"/>
    <property type="project" value="UniProtKB-KW"/>
</dbReference>
<sequence>MNVGPDILERITGSNFAYQHLSFERFLDDMAVLGRQRVELWGVAPHLHIPALGLGDLRRIRRQLNERGLSVECLTPEQVAYPVNLASGTGWLREQSIRMFRKAADICADLEAPLLFLTAGRGLEDEPVQEAWGRAAESLAAVVDYAASQGVGCVLEPLQRTESNLVNDIAGLQKMLTDVGSANLGVALDTVAMAVAGESVQDYGAAFGERVRHVHLIDGAPAGHLAWGDGELPLRRYLAGLADIGYSGFMTFELFGDGSYALDPLPALRQCLDAVGAATGSAA</sequence>
<dbReference type="PANTHER" id="PTHR12110:SF52">
    <property type="entry name" value="XYLOSE ISOMERASE"/>
    <property type="match status" value="1"/>
</dbReference>
<dbReference type="InterPro" id="IPR013022">
    <property type="entry name" value="Xyl_isomerase-like_TIM-brl"/>
</dbReference>
<keyword evidence="3" id="KW-0255">Endonuclease</keyword>
<evidence type="ECO:0000313" key="4">
    <source>
        <dbReference type="Proteomes" id="UP001209654"/>
    </source>
</evidence>
<proteinExistence type="predicted"/>
<accession>A0ABQ5MPM6</accession>
<reference evidence="3 4" key="1">
    <citation type="journal article" date="2023" name="Int. J. Syst. Evol. Microbiol.">
        <title>Arthrobacter mangrovi sp. nov., an actinobacterium isolated from the rhizosphere of a mangrove.</title>
        <authorList>
            <person name="Hamada M."/>
            <person name="Saitou S."/>
            <person name="Enomoto N."/>
            <person name="Nanri K."/>
            <person name="Hidaka K."/>
            <person name="Miura T."/>
            <person name="Tamura T."/>
        </authorList>
    </citation>
    <scope>NUCLEOTIDE SEQUENCE [LARGE SCALE GENOMIC DNA]</scope>
    <source>
        <strain evidence="3 4">NBRC 112813</strain>
    </source>
</reference>
<evidence type="ECO:0000313" key="3">
    <source>
        <dbReference type="EMBL" id="GLB65951.1"/>
    </source>
</evidence>
<dbReference type="SUPFAM" id="SSF51658">
    <property type="entry name" value="Xylose isomerase-like"/>
    <property type="match status" value="1"/>
</dbReference>